<protein>
    <submittedName>
        <fullName evidence="1">Putative salivary secreted peptide</fullName>
    </submittedName>
</protein>
<dbReference type="EMBL" id="GFDL01005531">
    <property type="protein sequence ID" value="JAV29514.1"/>
    <property type="molecule type" value="Transcribed_RNA"/>
</dbReference>
<sequence length="90" mass="10074">MQKKESSSACQIYELFSYKDLTLAARVRRDALDDTVDTIKKGISDTFTKENVDSFLGKLSELGEVIKTKAGEIGETLKQKTDEALKQEKV</sequence>
<proteinExistence type="predicted"/>
<accession>A0A1Q3FPQ5</accession>
<reference evidence="1" key="1">
    <citation type="submission" date="2017-01" db="EMBL/GenBank/DDBJ databases">
        <title>A deep insight into the sialotranscriptome of adult male and female Cluex tarsalis mosquitoes.</title>
        <authorList>
            <person name="Ribeiro J.M."/>
            <person name="Moreira F."/>
            <person name="Bernard K.A."/>
            <person name="Calvo E."/>
        </authorList>
    </citation>
    <scope>NUCLEOTIDE SEQUENCE</scope>
    <source>
        <strain evidence="1">Kern County</strain>
        <tissue evidence="1">Salivary glands</tissue>
    </source>
</reference>
<organism evidence="1">
    <name type="scientific">Culex tarsalis</name>
    <name type="common">Encephalitis mosquito</name>
    <dbReference type="NCBI Taxonomy" id="7177"/>
    <lineage>
        <taxon>Eukaryota</taxon>
        <taxon>Metazoa</taxon>
        <taxon>Ecdysozoa</taxon>
        <taxon>Arthropoda</taxon>
        <taxon>Hexapoda</taxon>
        <taxon>Insecta</taxon>
        <taxon>Pterygota</taxon>
        <taxon>Neoptera</taxon>
        <taxon>Endopterygota</taxon>
        <taxon>Diptera</taxon>
        <taxon>Nematocera</taxon>
        <taxon>Culicoidea</taxon>
        <taxon>Culicidae</taxon>
        <taxon>Culicinae</taxon>
        <taxon>Culicini</taxon>
        <taxon>Culex</taxon>
        <taxon>Culex</taxon>
    </lineage>
</organism>
<evidence type="ECO:0000313" key="1">
    <source>
        <dbReference type="EMBL" id="JAV29514.1"/>
    </source>
</evidence>
<name>A0A1Q3FPQ5_CULTA</name>
<dbReference type="AlphaFoldDB" id="A0A1Q3FPQ5"/>